<dbReference type="AlphaFoldDB" id="A0A9W7SI01"/>
<feature type="non-terminal residue" evidence="1">
    <location>
        <position position="1"/>
    </location>
</feature>
<accession>A0A9W7SI01</accession>
<evidence type="ECO:0000313" key="1">
    <source>
        <dbReference type="EMBL" id="KAH9807437.1"/>
    </source>
</evidence>
<reference evidence="1 2" key="2">
    <citation type="journal article" date="2021" name="Curr. Genet.">
        <title>Genetic response to nitrogen starvation in the aggressive Eucalyptus foliar pathogen Teratosphaeria destructans.</title>
        <authorList>
            <person name="Havenga M."/>
            <person name="Wingfield B.D."/>
            <person name="Wingfield M.J."/>
            <person name="Dreyer L.L."/>
            <person name="Roets F."/>
            <person name="Aylward J."/>
        </authorList>
    </citation>
    <scope>NUCLEOTIDE SEQUENCE [LARGE SCALE GENOMIC DNA]</scope>
    <source>
        <strain evidence="1">CMW44962</strain>
    </source>
</reference>
<gene>
    <name evidence="1" type="ORF">Tdes44962_MAKER10462</name>
</gene>
<sequence length="95" mass="10162">RSTGSRPKDASPTATLGLARLSSWRVKVFGEAVVKVMEEMGGKAPALRVEPMVHGGERVSDVWAVFEDAVEADVVRELIQGVVVAGRRLQVSFAG</sequence>
<protein>
    <submittedName>
        <fullName evidence="1">Uncharacterized protein</fullName>
    </submittedName>
</protein>
<dbReference type="OrthoDB" id="3943134at2759"/>
<reference evidence="1 2" key="1">
    <citation type="journal article" date="2018" name="IMA Fungus">
        <title>IMA Genome-F 10: Nine draft genome sequences of Claviceps purpurea s.lat., including C. arundinis, C. humidiphila, and C. cf. spartinae, pseudomolecules for the pitch canker pathogen Fusarium circinatum, draft genome of Davidsoniella eucalypti, Grosmannia galeiformis, Quambalaria eucalypti, and Teratosphaeria destructans.</title>
        <authorList>
            <person name="Wingfield B.D."/>
            <person name="Liu M."/>
            <person name="Nguyen H.D."/>
            <person name="Lane F.A."/>
            <person name="Morgan S.W."/>
            <person name="De Vos L."/>
            <person name="Wilken P.M."/>
            <person name="Duong T.A."/>
            <person name="Aylward J."/>
            <person name="Coetzee M.P."/>
            <person name="Dadej K."/>
            <person name="De Beer Z.W."/>
            <person name="Findlay W."/>
            <person name="Havenga M."/>
            <person name="Kolarik M."/>
            <person name="Menzies J.G."/>
            <person name="Naidoo K."/>
            <person name="Pochopski O."/>
            <person name="Shoukouhi P."/>
            <person name="Santana Q.C."/>
            <person name="Seifert K.A."/>
            <person name="Soal N."/>
            <person name="Steenkamp E.T."/>
            <person name="Tatham C.T."/>
            <person name="van der Nest M.A."/>
            <person name="Wingfield M.J."/>
        </authorList>
    </citation>
    <scope>NUCLEOTIDE SEQUENCE [LARGE SCALE GENOMIC DNA]</scope>
    <source>
        <strain evidence="1">CMW44962</strain>
    </source>
</reference>
<name>A0A9W7SI01_9PEZI</name>
<organism evidence="1 2">
    <name type="scientific">Teratosphaeria destructans</name>
    <dbReference type="NCBI Taxonomy" id="418781"/>
    <lineage>
        <taxon>Eukaryota</taxon>
        <taxon>Fungi</taxon>
        <taxon>Dikarya</taxon>
        <taxon>Ascomycota</taxon>
        <taxon>Pezizomycotina</taxon>
        <taxon>Dothideomycetes</taxon>
        <taxon>Dothideomycetidae</taxon>
        <taxon>Mycosphaerellales</taxon>
        <taxon>Teratosphaeriaceae</taxon>
        <taxon>Teratosphaeria</taxon>
    </lineage>
</organism>
<comment type="caution">
    <text evidence="1">The sequence shown here is derived from an EMBL/GenBank/DDBJ whole genome shotgun (WGS) entry which is preliminary data.</text>
</comment>
<proteinExistence type="predicted"/>
<keyword evidence="2" id="KW-1185">Reference proteome</keyword>
<dbReference type="EMBL" id="RIBY02002632">
    <property type="protein sequence ID" value="KAH9807437.1"/>
    <property type="molecule type" value="Genomic_DNA"/>
</dbReference>
<dbReference type="Proteomes" id="UP001138500">
    <property type="component" value="Unassembled WGS sequence"/>
</dbReference>
<evidence type="ECO:0000313" key="2">
    <source>
        <dbReference type="Proteomes" id="UP001138500"/>
    </source>
</evidence>